<dbReference type="SMART" id="SM00387">
    <property type="entry name" value="HATPase_c"/>
    <property type="match status" value="1"/>
</dbReference>
<dbReference type="InterPro" id="IPR033414">
    <property type="entry name" value="Sensor_dom"/>
</dbReference>
<reference evidence="10 11" key="1">
    <citation type="journal article" date="2024" name="Chem. Sci.">
        <title>Discovery of megapolipeptins by genome mining of a Burkholderiales bacteria collection.</title>
        <authorList>
            <person name="Paulo B.S."/>
            <person name="Recchia M.J.J."/>
            <person name="Lee S."/>
            <person name="Fergusson C.H."/>
            <person name="Romanowski S.B."/>
            <person name="Hernandez A."/>
            <person name="Krull N."/>
            <person name="Liu D.Y."/>
            <person name="Cavanagh H."/>
            <person name="Bos A."/>
            <person name="Gray C.A."/>
            <person name="Murphy B.T."/>
            <person name="Linington R.G."/>
            <person name="Eustaquio A.S."/>
        </authorList>
    </citation>
    <scope>NUCLEOTIDE SEQUENCE [LARGE SCALE GENOMIC DNA]</scope>
    <source>
        <strain evidence="10 11">RL17-350-BIC-A</strain>
    </source>
</reference>
<evidence type="ECO:0000256" key="2">
    <source>
        <dbReference type="ARBA" id="ARBA00012438"/>
    </source>
</evidence>
<evidence type="ECO:0000256" key="5">
    <source>
        <dbReference type="ARBA" id="ARBA00022777"/>
    </source>
</evidence>
<dbReference type="InterPro" id="IPR003661">
    <property type="entry name" value="HisK_dim/P_dom"/>
</dbReference>
<gene>
    <name evidence="10" type="ORF">PQR57_41525</name>
</gene>
<dbReference type="SMART" id="SM00388">
    <property type="entry name" value="HisKA"/>
    <property type="match status" value="1"/>
</dbReference>
<dbReference type="InterPro" id="IPR011006">
    <property type="entry name" value="CheY-like_superfamily"/>
</dbReference>
<evidence type="ECO:0000256" key="4">
    <source>
        <dbReference type="ARBA" id="ARBA00022679"/>
    </source>
</evidence>
<keyword evidence="5" id="KW-0418">Kinase</keyword>
<dbReference type="InterPro" id="IPR003594">
    <property type="entry name" value="HATPase_dom"/>
</dbReference>
<dbReference type="GO" id="GO:0005524">
    <property type="term" value="F:ATP binding"/>
    <property type="evidence" value="ECO:0007669"/>
    <property type="project" value="UniProtKB-KW"/>
</dbReference>
<feature type="transmembrane region" description="Helical" evidence="7">
    <location>
        <begin position="20"/>
        <end position="42"/>
    </location>
</feature>
<feature type="domain" description="Response regulatory" evidence="9">
    <location>
        <begin position="513"/>
        <end position="629"/>
    </location>
</feature>
<dbReference type="SMART" id="SM00448">
    <property type="entry name" value="REC"/>
    <property type="match status" value="1"/>
</dbReference>
<dbReference type="SUPFAM" id="SSF52172">
    <property type="entry name" value="CheY-like"/>
    <property type="match status" value="1"/>
</dbReference>
<dbReference type="EMBL" id="JAQQEZ010000059">
    <property type="protein sequence ID" value="MFM0007418.1"/>
    <property type="molecule type" value="Genomic_DNA"/>
</dbReference>
<dbReference type="Gene3D" id="3.40.50.2300">
    <property type="match status" value="1"/>
</dbReference>
<keyword evidence="7" id="KW-1133">Transmembrane helix</keyword>
<organism evidence="10 11">
    <name type="scientific">Paraburkholderia dipogonis</name>
    <dbReference type="NCBI Taxonomy" id="1211383"/>
    <lineage>
        <taxon>Bacteria</taxon>
        <taxon>Pseudomonadati</taxon>
        <taxon>Pseudomonadota</taxon>
        <taxon>Betaproteobacteria</taxon>
        <taxon>Burkholderiales</taxon>
        <taxon>Burkholderiaceae</taxon>
        <taxon>Paraburkholderia</taxon>
    </lineage>
</organism>
<evidence type="ECO:0000313" key="11">
    <source>
        <dbReference type="Proteomes" id="UP001629230"/>
    </source>
</evidence>
<protein>
    <recommendedName>
        <fullName evidence="2">histidine kinase</fullName>
        <ecNumber evidence="2">2.7.13.3</ecNumber>
    </recommendedName>
</protein>
<dbReference type="Gene3D" id="1.10.287.130">
    <property type="match status" value="1"/>
</dbReference>
<keyword evidence="11" id="KW-1185">Reference proteome</keyword>
<dbReference type="InterPro" id="IPR001789">
    <property type="entry name" value="Sig_transdc_resp-reg_receiver"/>
</dbReference>
<dbReference type="InterPro" id="IPR005467">
    <property type="entry name" value="His_kinase_dom"/>
</dbReference>
<dbReference type="InterPro" id="IPR036890">
    <property type="entry name" value="HATPase_C_sf"/>
</dbReference>
<dbReference type="PROSITE" id="PS50110">
    <property type="entry name" value="RESPONSE_REGULATORY"/>
    <property type="match status" value="1"/>
</dbReference>
<dbReference type="CDD" id="cd17546">
    <property type="entry name" value="REC_hyHK_CKI1_RcsC-like"/>
    <property type="match status" value="1"/>
</dbReference>
<dbReference type="CDD" id="cd16922">
    <property type="entry name" value="HATPase_EvgS-ArcB-TorS-like"/>
    <property type="match status" value="1"/>
</dbReference>
<dbReference type="CDD" id="cd00082">
    <property type="entry name" value="HisKA"/>
    <property type="match status" value="1"/>
</dbReference>
<feature type="domain" description="Histidine kinase" evidence="8">
    <location>
        <begin position="269"/>
        <end position="486"/>
    </location>
</feature>
<evidence type="ECO:0000256" key="7">
    <source>
        <dbReference type="SAM" id="Phobius"/>
    </source>
</evidence>
<keyword evidence="4" id="KW-0808">Transferase</keyword>
<dbReference type="PROSITE" id="PS50109">
    <property type="entry name" value="HIS_KIN"/>
    <property type="match status" value="1"/>
</dbReference>
<evidence type="ECO:0000259" key="9">
    <source>
        <dbReference type="PROSITE" id="PS50110"/>
    </source>
</evidence>
<keyword evidence="7" id="KW-0472">Membrane</keyword>
<dbReference type="InterPro" id="IPR036097">
    <property type="entry name" value="HisK_dim/P_sf"/>
</dbReference>
<dbReference type="InterPro" id="IPR004358">
    <property type="entry name" value="Sig_transdc_His_kin-like_C"/>
</dbReference>
<sequence length="721" mass="80084">MKHNLFDAWWSLIGGFKSSLVSRLLVTVLLVSCVVTVLLTGLQLYRDYYRGVEQIENRLVDIDRSSRDSLAEALWRLDGAQLQLELNGILRLADIRAVEIREAGKDGQSAYLSAGQRSAGPVIAREFPLLYNVQGKDREIGKLYVEATLLDLYHELMRTAAMILVTQAANTFLVSLFIVYILSRLVMRHVAAIARTVEDYDFREPPQPFSLQRRKRRDPDELDRVAAAFNAMGARLYCAYRDEQDTAAEREARNLAEAANRAKGEFLANMSHELRTPLNGILGYAQILERDATLSERQRERVAAMRNSGEHLLTLIEDTLDFARIEAGKLRVEIGDVPLAGFVDVIRDIIDVKAEQKRLDFICEIAGDAPVGVRADERRLRQVMLNLLANAVKFTDSGCVSLHISRSESNRVRFEVRDTGIGIGHDQLNTIFEPFEQLGAAERRAGGAGLGLAISREFVRAMGGEIEVESEIGRGSTFRFELPAASVTPVLRKATGPALLPFTVTGYEGPRRKVLVVDDVEVNRAIVVDLLGRLGFDTVEAENGRDGLEKAQRERPALILTDIVMPEMDGFELTRNLRQLHAFADVPIVAMSASPSGVNKAMSIEAGVNAFLSKPVDLEALLAQIVTLLGLKWTHASPAPSVRTATPEISLAAVPRQQMEELHHLARLGDMHEIIAWAESVAARDSRYRSFTAQLCALARDYQSKAILHLVERHLNVEPKS</sequence>
<comment type="caution">
    <text evidence="10">The sequence shown here is derived from an EMBL/GenBank/DDBJ whole genome shotgun (WGS) entry which is preliminary data.</text>
</comment>
<evidence type="ECO:0000256" key="3">
    <source>
        <dbReference type="ARBA" id="ARBA00022553"/>
    </source>
</evidence>
<keyword evidence="3 6" id="KW-0597">Phosphoprotein</keyword>
<accession>A0ABW9B554</accession>
<evidence type="ECO:0000256" key="6">
    <source>
        <dbReference type="PROSITE-ProRule" id="PRU00169"/>
    </source>
</evidence>
<dbReference type="RefSeq" id="WP_408182054.1">
    <property type="nucleotide sequence ID" value="NZ_JAQQEZ010000059.1"/>
</dbReference>
<dbReference type="Pfam" id="PF02518">
    <property type="entry name" value="HATPase_c"/>
    <property type="match status" value="1"/>
</dbReference>
<dbReference type="SUPFAM" id="SSF47384">
    <property type="entry name" value="Homodimeric domain of signal transducing histidine kinase"/>
    <property type="match status" value="1"/>
</dbReference>
<dbReference type="Pfam" id="PF00512">
    <property type="entry name" value="HisKA"/>
    <property type="match status" value="1"/>
</dbReference>
<dbReference type="Gene3D" id="3.30.565.10">
    <property type="entry name" value="Histidine kinase-like ATPase, C-terminal domain"/>
    <property type="match status" value="1"/>
</dbReference>
<dbReference type="Pfam" id="PF17149">
    <property type="entry name" value="CHASE5"/>
    <property type="match status" value="1"/>
</dbReference>
<feature type="modified residue" description="4-aspartylphosphate" evidence="6">
    <location>
        <position position="562"/>
    </location>
</feature>
<feature type="transmembrane region" description="Helical" evidence="7">
    <location>
        <begin position="160"/>
        <end position="182"/>
    </location>
</feature>
<keyword evidence="10" id="KW-0547">Nucleotide-binding</keyword>
<dbReference type="Proteomes" id="UP001629230">
    <property type="component" value="Unassembled WGS sequence"/>
</dbReference>
<dbReference type="Pfam" id="PF00072">
    <property type="entry name" value="Response_reg"/>
    <property type="match status" value="1"/>
</dbReference>
<evidence type="ECO:0000256" key="1">
    <source>
        <dbReference type="ARBA" id="ARBA00000085"/>
    </source>
</evidence>
<proteinExistence type="predicted"/>
<dbReference type="PRINTS" id="PR00344">
    <property type="entry name" value="BCTRLSENSOR"/>
</dbReference>
<keyword evidence="7" id="KW-0812">Transmembrane</keyword>
<evidence type="ECO:0000259" key="8">
    <source>
        <dbReference type="PROSITE" id="PS50109"/>
    </source>
</evidence>
<dbReference type="SUPFAM" id="SSF55874">
    <property type="entry name" value="ATPase domain of HSP90 chaperone/DNA topoisomerase II/histidine kinase"/>
    <property type="match status" value="1"/>
</dbReference>
<name>A0ABW9B554_9BURK</name>
<dbReference type="EC" id="2.7.13.3" evidence="2"/>
<dbReference type="PANTHER" id="PTHR43047:SF64">
    <property type="entry name" value="HISTIDINE KINASE CONTAINING CHEY-HOMOLOGOUS RECEIVER DOMAIN AND PAS DOMAIN-RELATED"/>
    <property type="match status" value="1"/>
</dbReference>
<keyword evidence="10" id="KW-0067">ATP-binding</keyword>
<comment type="catalytic activity">
    <reaction evidence="1">
        <text>ATP + protein L-histidine = ADP + protein N-phospho-L-histidine.</text>
        <dbReference type="EC" id="2.7.13.3"/>
    </reaction>
</comment>
<dbReference type="PANTHER" id="PTHR43047">
    <property type="entry name" value="TWO-COMPONENT HISTIDINE PROTEIN KINASE"/>
    <property type="match status" value="1"/>
</dbReference>
<evidence type="ECO:0000313" key="10">
    <source>
        <dbReference type="EMBL" id="MFM0007418.1"/>
    </source>
</evidence>